<feature type="chain" id="PRO_5032666627" description="Nickel/cobalt transporter regulator" evidence="2">
    <location>
        <begin position="22"/>
        <end position="273"/>
    </location>
</feature>
<protein>
    <recommendedName>
        <fullName evidence="5">Nickel/cobalt transporter regulator</fullName>
    </recommendedName>
</protein>
<feature type="compositionally biased region" description="Polar residues" evidence="1">
    <location>
        <begin position="51"/>
        <end position="71"/>
    </location>
</feature>
<feature type="compositionally biased region" description="Low complexity" evidence="1">
    <location>
        <begin position="86"/>
        <end position="95"/>
    </location>
</feature>
<organism evidence="3 4">
    <name type="scientific">Sphingomonas xinjiangensis</name>
    <dbReference type="NCBI Taxonomy" id="643568"/>
    <lineage>
        <taxon>Bacteria</taxon>
        <taxon>Pseudomonadati</taxon>
        <taxon>Pseudomonadota</taxon>
        <taxon>Alphaproteobacteria</taxon>
        <taxon>Sphingomonadales</taxon>
        <taxon>Sphingomonadaceae</taxon>
        <taxon>Sphingomonas</taxon>
    </lineage>
</organism>
<feature type="compositionally biased region" description="Polar residues" evidence="1">
    <location>
        <begin position="131"/>
        <end position="140"/>
    </location>
</feature>
<dbReference type="AlphaFoldDB" id="A0A840YJE9"/>
<evidence type="ECO:0000256" key="1">
    <source>
        <dbReference type="SAM" id="MobiDB-lite"/>
    </source>
</evidence>
<feature type="signal peptide" evidence="2">
    <location>
        <begin position="1"/>
        <end position="21"/>
    </location>
</feature>
<accession>A0A840YJE9</accession>
<dbReference type="InterPro" id="IPR024572">
    <property type="entry name" value="RcnB"/>
</dbReference>
<evidence type="ECO:0000256" key="2">
    <source>
        <dbReference type="SAM" id="SignalP"/>
    </source>
</evidence>
<evidence type="ECO:0000313" key="3">
    <source>
        <dbReference type="EMBL" id="MBB5712289.1"/>
    </source>
</evidence>
<evidence type="ECO:0000313" key="4">
    <source>
        <dbReference type="Proteomes" id="UP000527143"/>
    </source>
</evidence>
<keyword evidence="2" id="KW-0732">Signal</keyword>
<feature type="region of interest" description="Disordered" evidence="1">
    <location>
        <begin position="22"/>
        <end position="164"/>
    </location>
</feature>
<gene>
    <name evidence="3" type="ORF">FHT02_003547</name>
</gene>
<evidence type="ECO:0008006" key="5">
    <source>
        <dbReference type="Google" id="ProtNLM"/>
    </source>
</evidence>
<sequence>MKKTLFATVIAAMALVPPALAQDRDGRWGGGGRPAGDARPAPQQREMSRPVPSTQPGPQRQWSGAERTQGQWSGGARNGWSRQGREQGQQQAQREWNGGSRGEWRRRDGASQAQPLQSPGRHRSEFDRGNRSQGSVNPQQFRGGNDRWNNDRRNDRRWDSGNGFRGDRGGRWDNGWRNDRRYDWQGYRTQNRSLYRLPRYYAPSGWGYGYRRFTTGFRLSALLYASQYWINDPFNYRLPEVYGPYRWVRYYNDALLVDTYSGDVVDTIYDIFW</sequence>
<dbReference type="RefSeq" id="WP_184090585.1">
    <property type="nucleotide sequence ID" value="NZ_JACIJF010000015.1"/>
</dbReference>
<name>A0A840YJE9_9SPHN</name>
<proteinExistence type="predicted"/>
<dbReference type="EMBL" id="JACIJF010000015">
    <property type="protein sequence ID" value="MBB5712289.1"/>
    <property type="molecule type" value="Genomic_DNA"/>
</dbReference>
<keyword evidence="4" id="KW-1185">Reference proteome</keyword>
<feature type="compositionally biased region" description="Low complexity" evidence="1">
    <location>
        <begin position="35"/>
        <end position="45"/>
    </location>
</feature>
<dbReference type="Gene3D" id="3.10.450.160">
    <property type="entry name" value="inner membrane protein cigr"/>
    <property type="match status" value="1"/>
</dbReference>
<feature type="compositionally biased region" description="Basic and acidic residues" evidence="1">
    <location>
        <begin position="144"/>
        <end position="164"/>
    </location>
</feature>
<dbReference type="Pfam" id="PF11776">
    <property type="entry name" value="RcnB"/>
    <property type="match status" value="1"/>
</dbReference>
<dbReference type="Proteomes" id="UP000527143">
    <property type="component" value="Unassembled WGS sequence"/>
</dbReference>
<reference evidence="3 4" key="1">
    <citation type="submission" date="2020-08" db="EMBL/GenBank/DDBJ databases">
        <title>Genomic Encyclopedia of Type Strains, Phase IV (KMG-IV): sequencing the most valuable type-strain genomes for metagenomic binning, comparative biology and taxonomic classification.</title>
        <authorList>
            <person name="Goeker M."/>
        </authorList>
    </citation>
    <scope>NUCLEOTIDE SEQUENCE [LARGE SCALE GENOMIC DNA]</scope>
    <source>
        <strain evidence="3 4">DSM 26736</strain>
    </source>
</reference>
<comment type="caution">
    <text evidence="3">The sequence shown here is derived from an EMBL/GenBank/DDBJ whole genome shotgun (WGS) entry which is preliminary data.</text>
</comment>